<proteinExistence type="predicted"/>
<dbReference type="PROSITE" id="PS00028">
    <property type="entry name" value="ZINC_FINGER_C2H2_1"/>
    <property type="match status" value="1"/>
</dbReference>
<feature type="domain" description="C2H2-type" evidence="2">
    <location>
        <begin position="50"/>
        <end position="80"/>
    </location>
</feature>
<dbReference type="PROSITE" id="PS50157">
    <property type="entry name" value="ZINC_FINGER_C2H2_2"/>
    <property type="match status" value="2"/>
</dbReference>
<evidence type="ECO:0000259" key="2">
    <source>
        <dbReference type="PROSITE" id="PS50157"/>
    </source>
</evidence>
<evidence type="ECO:0000313" key="4">
    <source>
        <dbReference type="Proteomes" id="UP000663879"/>
    </source>
</evidence>
<keyword evidence="1" id="KW-0863">Zinc-finger</keyword>
<gene>
    <name evidence="3" type="ORF">OXX778_LOCUS17737</name>
</gene>
<dbReference type="GO" id="GO:0008270">
    <property type="term" value="F:zinc ion binding"/>
    <property type="evidence" value="ECO:0007669"/>
    <property type="project" value="UniProtKB-KW"/>
</dbReference>
<dbReference type="SMART" id="SM00355">
    <property type="entry name" value="ZnF_C2H2"/>
    <property type="match status" value="5"/>
</dbReference>
<reference evidence="3" key="1">
    <citation type="submission" date="2021-02" db="EMBL/GenBank/DDBJ databases">
        <authorList>
            <person name="Nowell W R."/>
        </authorList>
    </citation>
    <scope>NUCLEOTIDE SEQUENCE</scope>
    <source>
        <strain evidence="3">Ploen Becks lab</strain>
    </source>
</reference>
<name>A0A814ISJ2_9BILA</name>
<evidence type="ECO:0000256" key="1">
    <source>
        <dbReference type="PROSITE-ProRule" id="PRU00042"/>
    </source>
</evidence>
<comment type="caution">
    <text evidence="3">The sequence shown here is derived from an EMBL/GenBank/DDBJ whole genome shotgun (WGS) entry which is preliminary data.</text>
</comment>
<dbReference type="InterPro" id="IPR013087">
    <property type="entry name" value="Znf_C2H2_type"/>
</dbReference>
<organism evidence="3 4">
    <name type="scientific">Brachionus calyciflorus</name>
    <dbReference type="NCBI Taxonomy" id="104777"/>
    <lineage>
        <taxon>Eukaryota</taxon>
        <taxon>Metazoa</taxon>
        <taxon>Spiralia</taxon>
        <taxon>Gnathifera</taxon>
        <taxon>Rotifera</taxon>
        <taxon>Eurotatoria</taxon>
        <taxon>Monogononta</taxon>
        <taxon>Pseudotrocha</taxon>
        <taxon>Ploima</taxon>
        <taxon>Brachionidae</taxon>
        <taxon>Brachionus</taxon>
    </lineage>
</organism>
<feature type="domain" description="C2H2-type" evidence="2">
    <location>
        <begin position="355"/>
        <end position="383"/>
    </location>
</feature>
<sequence length="398" mass="47486">MCNVEEYIEFLEFYNRLSSDDPLYENFTKKIVPSLIYEYNLPNGAKTNCYKCPFETCRIFFSRDYLLETHLVDQHYDEIPKGVFGIKDKFICEMCYCKFKSFKAFKSHKNNYDICEEMQINVLLNVFNRPVYKDQYVHEFRCDKCPFSLLCLEANGIIRGIDEIRKHLIPCYSQYRASKELFKINNKEVFINRRVNQLVEKGRLNRSDPLFDFFVDNILPSLVFETCVGSGWYICPFGLCGHIGNYDQLEYHLKNHHYDQLPFDLFGKKTEFKCFECLKLIQGFEAYKEHYDHCLFSKHFYFKYQNKLCDWMLFLFVKHKRISLNDPKFKTFKNQVLPSIVIEGRTSSGMVLKVFNCSFCKNYEVDPKSLVNHMKKKHSNEIPAGVFEIETRKRKLNE</sequence>
<keyword evidence="4" id="KW-1185">Reference proteome</keyword>
<keyword evidence="1" id="KW-0479">Metal-binding</keyword>
<evidence type="ECO:0000313" key="3">
    <source>
        <dbReference type="EMBL" id="CAF1028403.1"/>
    </source>
</evidence>
<keyword evidence="1" id="KW-0862">Zinc</keyword>
<dbReference type="AlphaFoldDB" id="A0A814ISJ2"/>
<accession>A0A814ISJ2</accession>
<dbReference type="EMBL" id="CAJNOC010004629">
    <property type="protein sequence ID" value="CAF1028403.1"/>
    <property type="molecule type" value="Genomic_DNA"/>
</dbReference>
<protein>
    <recommendedName>
        <fullName evidence="2">C2H2-type domain-containing protein</fullName>
    </recommendedName>
</protein>
<dbReference type="Proteomes" id="UP000663879">
    <property type="component" value="Unassembled WGS sequence"/>
</dbReference>